<keyword evidence="1" id="KW-0812">Transmembrane</keyword>
<protein>
    <submittedName>
        <fullName evidence="2">DUF2569 domain-containing protein</fullName>
    </submittedName>
</protein>
<evidence type="ECO:0000313" key="3">
    <source>
        <dbReference type="Proteomes" id="UP001629523"/>
    </source>
</evidence>
<feature type="transmembrane region" description="Helical" evidence="1">
    <location>
        <begin position="105"/>
        <end position="128"/>
    </location>
</feature>
<evidence type="ECO:0000256" key="1">
    <source>
        <dbReference type="SAM" id="Phobius"/>
    </source>
</evidence>
<comment type="caution">
    <text evidence="2">The sequence shown here is derived from an EMBL/GenBank/DDBJ whole genome shotgun (WGS) entry which is preliminary data.</text>
</comment>
<accession>A0ABW9EYY2</accession>
<reference evidence="2 3" key="1">
    <citation type="journal article" date="2024" name="Infect. Genet. Evol.">
        <title>Characteristics and comparative genome analysis of Yersinia enterocolitica and related species associated with human infections in Switzerland 2019-2023.</title>
        <authorList>
            <person name="Stevens M.J.A."/>
            <person name="Horlbog J.A."/>
            <person name="Diethelm A."/>
            <person name="Stephan R."/>
            <person name="Nuesch-Inderbinen M."/>
        </authorList>
    </citation>
    <scope>NUCLEOTIDE SEQUENCE [LARGE SCALE GENOMIC DNA]</scope>
    <source>
        <strain evidence="2 3">N20-0302</strain>
    </source>
</reference>
<proteinExistence type="predicted"/>
<dbReference type="RefSeq" id="WP_050077372.1">
    <property type="nucleotide sequence ID" value="NZ_CABHYU010000100.1"/>
</dbReference>
<feature type="transmembrane region" description="Helical" evidence="1">
    <location>
        <begin position="134"/>
        <end position="153"/>
    </location>
</feature>
<dbReference type="Proteomes" id="UP001629523">
    <property type="component" value="Unassembled WGS sequence"/>
</dbReference>
<evidence type="ECO:0000313" key="2">
    <source>
        <dbReference type="EMBL" id="MFM1347275.1"/>
    </source>
</evidence>
<organism evidence="2 3">
    <name type="scientific">Yersinia proxima</name>
    <dbReference type="NCBI Taxonomy" id="2890316"/>
    <lineage>
        <taxon>Bacteria</taxon>
        <taxon>Pseudomonadati</taxon>
        <taxon>Pseudomonadota</taxon>
        <taxon>Gammaproteobacteria</taxon>
        <taxon>Enterobacterales</taxon>
        <taxon>Yersiniaceae</taxon>
        <taxon>Yersinia</taxon>
    </lineage>
</organism>
<keyword evidence="1" id="KW-0472">Membrane</keyword>
<feature type="transmembrane region" description="Helical" evidence="1">
    <location>
        <begin position="70"/>
        <end position="93"/>
    </location>
</feature>
<dbReference type="Pfam" id="PF10754">
    <property type="entry name" value="DUF2569"/>
    <property type="match status" value="1"/>
</dbReference>
<name>A0ABW9EYY2_9GAMM</name>
<dbReference type="InterPro" id="IPR019690">
    <property type="entry name" value="DUF2569"/>
</dbReference>
<keyword evidence="3" id="KW-1185">Reference proteome</keyword>
<gene>
    <name evidence="2" type="ORF">WFP14_11980</name>
</gene>
<feature type="transmembrane region" description="Helical" evidence="1">
    <location>
        <begin position="31"/>
        <end position="50"/>
    </location>
</feature>
<dbReference type="EMBL" id="JBBEST010000004">
    <property type="protein sequence ID" value="MFM1347275.1"/>
    <property type="molecule type" value="Genomic_DNA"/>
</dbReference>
<sequence>MTCLNCENKALKESGLCLECEEIESRKINGILYLPALGLIVTLILTPYSFYLLANMMFSNFQQYGVITNYGIFILACVLIYFVMAAIAAQAFFRRKKTTKKLMVAYYAINFITTACMTVLPAVLFNLSLESSDISAISSAIIGILAWTPYFLLSKRIPVVFHK</sequence>
<keyword evidence="1" id="KW-1133">Transmembrane helix</keyword>